<dbReference type="Proteomes" id="UP000383122">
    <property type="component" value="Unassembled WGS sequence"/>
</dbReference>
<dbReference type="OrthoDB" id="6451163at2"/>
<accession>A0A5E5ASZ7</accession>
<evidence type="ECO:0000256" key="1">
    <source>
        <dbReference type="SAM" id="Phobius"/>
    </source>
</evidence>
<sequence length="429" mass="46838">MDEQQTQVPTSRTELFGKTVVAGLVWQPPDGGISRARARKEGLASGFGLMARHRVGHAIQIGYVSHESSLIGAYSLALLLANKLKHENWIGAFRLPDSRYALVGVLQGAIMAGRDVIGTRGEVESLLRSTVQLIQDAGQTLEAIFAPEEFETPWEERPLQDVLTKSDLKSGTRLKSLSGQISRKQLTLLFGVGAMIVVAAAGNWLWKMHKERIAEALQARSNQVVLVPPPNPWEKWPTADAQFAVWQQAAARVPYSIAGWPVAMIVLQEDRLTAGYVRKSGPSVQAFRAQALATIGVRPQVDAEGGRGEYVRDLSPPAGRGKETLEPSSALLLDWISYFQSLGISAPTLKPMSAEMPPPLPPSPKGEPKRQWAPADWETYGWEMETDIDPAMVIGLAPWPGVRVISVVIDTTNGAPHWKTKGVVYASKH</sequence>
<dbReference type="InterPro" id="IPR009663">
    <property type="entry name" value="PAP_PilO"/>
</dbReference>
<feature type="transmembrane region" description="Helical" evidence="1">
    <location>
        <begin position="186"/>
        <end position="206"/>
    </location>
</feature>
<dbReference type="Pfam" id="PF06864">
    <property type="entry name" value="PAP_PilO"/>
    <property type="match status" value="1"/>
</dbReference>
<keyword evidence="1" id="KW-0472">Membrane</keyword>
<name>A0A5E5ASZ7_9BURK</name>
<dbReference type="RefSeq" id="WP_150740624.1">
    <property type="nucleotide sequence ID" value="NZ_CABPSP010000020.1"/>
</dbReference>
<gene>
    <name evidence="2" type="ORF">PAN31117_05112</name>
</gene>
<dbReference type="EMBL" id="CABPSP010000020">
    <property type="protein sequence ID" value="VVE75220.1"/>
    <property type="molecule type" value="Genomic_DNA"/>
</dbReference>
<keyword evidence="3" id="KW-1185">Reference proteome</keyword>
<proteinExistence type="predicted"/>
<organism evidence="2 3">
    <name type="scientific">Pandoraea anapnoica</name>
    <dbReference type="NCBI Taxonomy" id="2508301"/>
    <lineage>
        <taxon>Bacteria</taxon>
        <taxon>Pseudomonadati</taxon>
        <taxon>Pseudomonadota</taxon>
        <taxon>Betaproteobacteria</taxon>
        <taxon>Burkholderiales</taxon>
        <taxon>Burkholderiaceae</taxon>
        <taxon>Pandoraea</taxon>
    </lineage>
</organism>
<protein>
    <recommendedName>
        <fullName evidence="4">Pilin accessory protein (PilO)</fullName>
    </recommendedName>
</protein>
<evidence type="ECO:0008006" key="4">
    <source>
        <dbReference type="Google" id="ProtNLM"/>
    </source>
</evidence>
<keyword evidence="1" id="KW-1133">Transmembrane helix</keyword>
<evidence type="ECO:0000313" key="2">
    <source>
        <dbReference type="EMBL" id="VVE75220.1"/>
    </source>
</evidence>
<evidence type="ECO:0000313" key="3">
    <source>
        <dbReference type="Proteomes" id="UP000383122"/>
    </source>
</evidence>
<keyword evidence="1" id="KW-0812">Transmembrane</keyword>
<dbReference type="AlphaFoldDB" id="A0A5E5ASZ7"/>
<reference evidence="2 3" key="1">
    <citation type="submission" date="2019-08" db="EMBL/GenBank/DDBJ databases">
        <authorList>
            <person name="Peeters C."/>
        </authorList>
    </citation>
    <scope>NUCLEOTIDE SEQUENCE [LARGE SCALE GENOMIC DNA]</scope>
    <source>
        <strain evidence="2 3">LMG 31117</strain>
    </source>
</reference>